<dbReference type="OrthoDB" id="422540at2759"/>
<dbReference type="GO" id="GO:0004519">
    <property type="term" value="F:endonuclease activity"/>
    <property type="evidence" value="ECO:0007669"/>
    <property type="project" value="UniProtKB-KW"/>
</dbReference>
<feature type="domain" description="Reverse transcriptase thumb" evidence="7">
    <location>
        <begin position="4"/>
        <end position="56"/>
    </location>
</feature>
<reference evidence="8 9" key="1">
    <citation type="submission" date="2019-09" db="EMBL/GenBank/DDBJ databases">
        <title>Bird 10,000 Genomes (B10K) Project - Family phase.</title>
        <authorList>
            <person name="Zhang G."/>
        </authorList>
    </citation>
    <scope>NUCLEOTIDE SEQUENCE [LARGE SCALE GENOMIC DNA]</scope>
    <source>
        <strain evidence="8">B10K-DU-007-40</strain>
        <tissue evidence="8">Mixed tissue sample</tissue>
    </source>
</reference>
<accession>A0A7L0ER44</accession>
<dbReference type="SUPFAM" id="SSF56672">
    <property type="entry name" value="DNA/RNA polymerases"/>
    <property type="match status" value="1"/>
</dbReference>
<feature type="non-terminal residue" evidence="8">
    <location>
        <position position="1"/>
    </location>
</feature>
<keyword evidence="6" id="KW-0695">RNA-directed DNA polymerase</keyword>
<dbReference type="AlphaFoldDB" id="A0A7L0ER44"/>
<dbReference type="PANTHER" id="PTHR41694:SF3">
    <property type="entry name" value="RNA-DIRECTED DNA POLYMERASE-RELATED"/>
    <property type="match status" value="1"/>
</dbReference>
<organism evidence="8 9">
    <name type="scientific">Trogon melanurus</name>
    <name type="common">Black-tailed trogon</name>
    <dbReference type="NCBI Taxonomy" id="56311"/>
    <lineage>
        <taxon>Eukaryota</taxon>
        <taxon>Metazoa</taxon>
        <taxon>Chordata</taxon>
        <taxon>Craniata</taxon>
        <taxon>Vertebrata</taxon>
        <taxon>Euteleostomi</taxon>
        <taxon>Archelosauria</taxon>
        <taxon>Archosauria</taxon>
        <taxon>Dinosauria</taxon>
        <taxon>Saurischia</taxon>
        <taxon>Theropoda</taxon>
        <taxon>Coelurosauria</taxon>
        <taxon>Aves</taxon>
        <taxon>Neognathae</taxon>
        <taxon>Neoaves</taxon>
        <taxon>Telluraves</taxon>
        <taxon>Coraciimorphae</taxon>
        <taxon>Trogoniformes</taxon>
        <taxon>Trogonidae</taxon>
        <taxon>Trogon</taxon>
    </lineage>
</organism>
<keyword evidence="4" id="KW-0255">Endonuclease</keyword>
<dbReference type="InterPro" id="IPR043128">
    <property type="entry name" value="Rev_trsase/Diguanyl_cyclase"/>
</dbReference>
<proteinExistence type="predicted"/>
<dbReference type="InterPro" id="IPR043502">
    <property type="entry name" value="DNA/RNA_pol_sf"/>
</dbReference>
<dbReference type="EMBL" id="VXAG01002353">
    <property type="protein sequence ID" value="NXJ85710.1"/>
    <property type="molecule type" value="Genomic_DNA"/>
</dbReference>
<dbReference type="PANTHER" id="PTHR41694">
    <property type="entry name" value="ENDOGENOUS RETROVIRUS GROUP K MEMBER POL PROTEIN"/>
    <property type="match status" value="1"/>
</dbReference>
<evidence type="ECO:0000313" key="8">
    <source>
        <dbReference type="EMBL" id="NXJ85710.1"/>
    </source>
</evidence>
<evidence type="ECO:0000256" key="6">
    <source>
        <dbReference type="ARBA" id="ARBA00022918"/>
    </source>
</evidence>
<dbReference type="InterPro" id="IPR010661">
    <property type="entry name" value="RVT_thumb"/>
</dbReference>
<feature type="non-terminal residue" evidence="8">
    <location>
        <position position="56"/>
    </location>
</feature>
<dbReference type="Pfam" id="PF06817">
    <property type="entry name" value="RVT_thumb"/>
    <property type="match status" value="1"/>
</dbReference>
<dbReference type="GO" id="GO:0003964">
    <property type="term" value="F:RNA-directed DNA polymerase activity"/>
    <property type="evidence" value="ECO:0007669"/>
    <property type="project" value="UniProtKB-KW"/>
</dbReference>
<evidence type="ECO:0000256" key="2">
    <source>
        <dbReference type="ARBA" id="ARBA00022695"/>
    </source>
</evidence>
<name>A0A7L0ER44_TROML</name>
<comment type="caution">
    <text evidence="8">The sequence shown here is derived from an EMBL/GenBank/DDBJ whole genome shotgun (WGS) entry which is preliminary data.</text>
</comment>
<gene>
    <name evidence="8" type="primary">Ervk10_0</name>
    <name evidence="8" type="ORF">TROMEL_R15497</name>
</gene>
<dbReference type="Proteomes" id="UP000550660">
    <property type="component" value="Unassembled WGS sequence"/>
</dbReference>
<dbReference type="GO" id="GO:0016787">
    <property type="term" value="F:hydrolase activity"/>
    <property type="evidence" value="ECO:0007669"/>
    <property type="project" value="UniProtKB-KW"/>
</dbReference>
<dbReference type="Gene3D" id="3.30.70.270">
    <property type="match status" value="1"/>
</dbReference>
<keyword evidence="9" id="KW-1185">Reference proteome</keyword>
<evidence type="ECO:0000259" key="7">
    <source>
        <dbReference type="Pfam" id="PF06817"/>
    </source>
</evidence>
<evidence type="ECO:0000313" key="9">
    <source>
        <dbReference type="Proteomes" id="UP000550660"/>
    </source>
</evidence>
<evidence type="ECO:0000256" key="4">
    <source>
        <dbReference type="ARBA" id="ARBA00022759"/>
    </source>
</evidence>
<keyword evidence="1" id="KW-0808">Transferase</keyword>
<keyword evidence="3" id="KW-0540">Nuclease</keyword>
<evidence type="ECO:0000256" key="3">
    <source>
        <dbReference type="ARBA" id="ARBA00022722"/>
    </source>
</evidence>
<evidence type="ECO:0000256" key="5">
    <source>
        <dbReference type="ARBA" id="ARBA00022801"/>
    </source>
</evidence>
<sequence>LVSPQKLTLNRSICTLNDLQKLLGTITWIHPSFGITTEELSHLFDLLRGDLDLNSE</sequence>
<keyword evidence="2" id="KW-0548">Nucleotidyltransferase</keyword>
<keyword evidence="5" id="KW-0378">Hydrolase</keyword>
<dbReference type="GO" id="GO:0035613">
    <property type="term" value="F:RNA stem-loop binding"/>
    <property type="evidence" value="ECO:0007669"/>
    <property type="project" value="TreeGrafter"/>
</dbReference>
<evidence type="ECO:0000256" key="1">
    <source>
        <dbReference type="ARBA" id="ARBA00022679"/>
    </source>
</evidence>
<protein>
    <submittedName>
        <fullName evidence="8">POK10 protein</fullName>
    </submittedName>
</protein>